<reference evidence="2 3" key="1">
    <citation type="journal article" date="2018" name="Nat. Ecol. Evol.">
        <title>Pezizomycetes genomes reveal the molecular basis of ectomycorrhizal truffle lifestyle.</title>
        <authorList>
            <person name="Murat C."/>
            <person name="Payen T."/>
            <person name="Noel B."/>
            <person name="Kuo A."/>
            <person name="Morin E."/>
            <person name="Chen J."/>
            <person name="Kohler A."/>
            <person name="Krizsan K."/>
            <person name="Balestrini R."/>
            <person name="Da Silva C."/>
            <person name="Montanini B."/>
            <person name="Hainaut M."/>
            <person name="Levati E."/>
            <person name="Barry K.W."/>
            <person name="Belfiori B."/>
            <person name="Cichocki N."/>
            <person name="Clum A."/>
            <person name="Dockter R.B."/>
            <person name="Fauchery L."/>
            <person name="Guy J."/>
            <person name="Iotti M."/>
            <person name="Le Tacon F."/>
            <person name="Lindquist E.A."/>
            <person name="Lipzen A."/>
            <person name="Malagnac F."/>
            <person name="Mello A."/>
            <person name="Molinier V."/>
            <person name="Miyauchi S."/>
            <person name="Poulain J."/>
            <person name="Riccioni C."/>
            <person name="Rubini A."/>
            <person name="Sitrit Y."/>
            <person name="Splivallo R."/>
            <person name="Traeger S."/>
            <person name="Wang M."/>
            <person name="Zifcakova L."/>
            <person name="Wipf D."/>
            <person name="Zambonelli A."/>
            <person name="Paolocci F."/>
            <person name="Nowrousian M."/>
            <person name="Ottonello S."/>
            <person name="Baldrian P."/>
            <person name="Spatafora J.W."/>
            <person name="Henrissat B."/>
            <person name="Nagy L.G."/>
            <person name="Aury J.M."/>
            <person name="Wincker P."/>
            <person name="Grigoriev I.V."/>
            <person name="Bonfante P."/>
            <person name="Martin F.M."/>
        </authorList>
    </citation>
    <scope>NUCLEOTIDE SEQUENCE [LARGE SCALE GENOMIC DNA]</scope>
    <source>
        <strain evidence="2 3">CCBAS932</strain>
    </source>
</reference>
<evidence type="ECO:0000313" key="2">
    <source>
        <dbReference type="EMBL" id="RPB09191.1"/>
    </source>
</evidence>
<organism evidence="2 3">
    <name type="scientific">Morchella conica CCBAS932</name>
    <dbReference type="NCBI Taxonomy" id="1392247"/>
    <lineage>
        <taxon>Eukaryota</taxon>
        <taxon>Fungi</taxon>
        <taxon>Dikarya</taxon>
        <taxon>Ascomycota</taxon>
        <taxon>Pezizomycotina</taxon>
        <taxon>Pezizomycetes</taxon>
        <taxon>Pezizales</taxon>
        <taxon>Morchellaceae</taxon>
        <taxon>Morchella</taxon>
    </lineage>
</organism>
<gene>
    <name evidence="2" type="ORF">P167DRAFT_538663</name>
</gene>
<sequence>MESPAYSENTQSLPAYVDSPFLPPPTDTKPAPQSVWIQDSDVSGFTYRRRYVLSADAVAVPPPQPVFDAVSPPTYTAAPAPIYTLKSHGQPSPIEALLGSQPDFTIYIGEGDSGPVVATGILHTSPLKKSLGELRFFPRVSTSQPGESSSSASKEIPSVTLKEKNDGKKYTFTSFGYDFEWNETGPGERPPTPPPEEEEEDKSKSTGFFSKMKRKSVKPAHPKYLSLRDTKTWELTAYDAKTATTTKIATYRELQPSDNAVYTYSTTAPKYKDGHTAKLDVHEPTFEVLGAGGKGARELAVASIMLLVEAQRKKIVNARNRNWLDGLGYNAVGAGCGGV</sequence>
<feature type="compositionally biased region" description="Polar residues" evidence="1">
    <location>
        <begin position="1"/>
        <end position="13"/>
    </location>
</feature>
<dbReference type="InParanoid" id="A0A3N4KLH5"/>
<dbReference type="EMBL" id="ML119154">
    <property type="protein sequence ID" value="RPB09191.1"/>
    <property type="molecule type" value="Genomic_DNA"/>
</dbReference>
<feature type="region of interest" description="Disordered" evidence="1">
    <location>
        <begin position="179"/>
        <end position="212"/>
    </location>
</feature>
<evidence type="ECO:0000313" key="3">
    <source>
        <dbReference type="Proteomes" id="UP000277580"/>
    </source>
</evidence>
<protein>
    <submittedName>
        <fullName evidence="2">Uncharacterized protein</fullName>
    </submittedName>
</protein>
<feature type="compositionally biased region" description="Low complexity" evidence="1">
    <location>
        <begin position="141"/>
        <end position="158"/>
    </location>
</feature>
<name>A0A3N4KLH5_9PEZI</name>
<proteinExistence type="predicted"/>
<feature type="region of interest" description="Disordered" evidence="1">
    <location>
        <begin position="140"/>
        <end position="160"/>
    </location>
</feature>
<feature type="region of interest" description="Disordered" evidence="1">
    <location>
        <begin position="1"/>
        <end position="35"/>
    </location>
</feature>
<accession>A0A3N4KLH5</accession>
<dbReference type="AlphaFoldDB" id="A0A3N4KLH5"/>
<dbReference type="OrthoDB" id="5389576at2759"/>
<dbReference type="Proteomes" id="UP000277580">
    <property type="component" value="Unassembled WGS sequence"/>
</dbReference>
<keyword evidence="3" id="KW-1185">Reference proteome</keyword>
<evidence type="ECO:0000256" key="1">
    <source>
        <dbReference type="SAM" id="MobiDB-lite"/>
    </source>
</evidence>